<dbReference type="OrthoDB" id="7701758at2759"/>
<dbReference type="Proteomes" id="UP000786811">
    <property type="component" value="Unassembled WGS sequence"/>
</dbReference>
<name>A0A8J2MRN6_COTCN</name>
<dbReference type="EMBL" id="CAJNRD030001121">
    <property type="protein sequence ID" value="CAG5097195.1"/>
    <property type="molecule type" value="Genomic_DNA"/>
</dbReference>
<feature type="signal peptide" evidence="1">
    <location>
        <begin position="1"/>
        <end position="16"/>
    </location>
</feature>
<feature type="chain" id="PRO_5035159066" evidence="1">
    <location>
        <begin position="17"/>
        <end position="246"/>
    </location>
</feature>
<gene>
    <name evidence="2" type="ORF">HICCMSTLAB_LOCUS8586</name>
</gene>
<keyword evidence="1" id="KW-0732">Signal</keyword>
<protein>
    <submittedName>
        <fullName evidence="2">Uncharacterized protein</fullName>
    </submittedName>
</protein>
<dbReference type="AlphaFoldDB" id="A0A8J2MRN6"/>
<sequence length="246" mass="27676">MFRIIGLFLVVNWVVGENFVIEETGRRRVVYGTTGKPVIKSGVSPNTVDNIFQIPITAIEGTSTAAQSWYPENSDTINKVFDIPVQTLQAISNLVKDRLTQEAKSVNEEEIKSLEKKISEENVEPENQDFTTRKRHAYLGWDFPLTDLFFGHDQGFHGHGHKKKKRKPHNLNGHFGNHGSHGHLSHHGLFGNRNSNSNNIGQPILGGDGNIYHVTETLDDAVQIGPWKPYSGIIQNKIAPESRFRF</sequence>
<evidence type="ECO:0000256" key="1">
    <source>
        <dbReference type="SAM" id="SignalP"/>
    </source>
</evidence>
<proteinExistence type="predicted"/>
<evidence type="ECO:0000313" key="3">
    <source>
        <dbReference type="Proteomes" id="UP000786811"/>
    </source>
</evidence>
<reference evidence="2" key="1">
    <citation type="submission" date="2021-04" db="EMBL/GenBank/DDBJ databases">
        <authorList>
            <person name="Chebbi M.A.C M."/>
        </authorList>
    </citation>
    <scope>NUCLEOTIDE SEQUENCE</scope>
</reference>
<evidence type="ECO:0000313" key="2">
    <source>
        <dbReference type="EMBL" id="CAG5097195.1"/>
    </source>
</evidence>
<accession>A0A8J2MRN6</accession>
<organism evidence="2 3">
    <name type="scientific">Cotesia congregata</name>
    <name type="common">Parasitoid wasp</name>
    <name type="synonym">Apanteles congregatus</name>
    <dbReference type="NCBI Taxonomy" id="51543"/>
    <lineage>
        <taxon>Eukaryota</taxon>
        <taxon>Metazoa</taxon>
        <taxon>Ecdysozoa</taxon>
        <taxon>Arthropoda</taxon>
        <taxon>Hexapoda</taxon>
        <taxon>Insecta</taxon>
        <taxon>Pterygota</taxon>
        <taxon>Neoptera</taxon>
        <taxon>Endopterygota</taxon>
        <taxon>Hymenoptera</taxon>
        <taxon>Apocrita</taxon>
        <taxon>Ichneumonoidea</taxon>
        <taxon>Braconidae</taxon>
        <taxon>Microgastrinae</taxon>
        <taxon>Cotesia</taxon>
    </lineage>
</organism>
<keyword evidence="3" id="KW-1185">Reference proteome</keyword>
<comment type="caution">
    <text evidence="2">The sequence shown here is derived from an EMBL/GenBank/DDBJ whole genome shotgun (WGS) entry which is preliminary data.</text>
</comment>